<proteinExistence type="predicted"/>
<dbReference type="EMBL" id="AP023326">
    <property type="protein sequence ID" value="BCI68798.1"/>
    <property type="molecule type" value="Genomic_DNA"/>
</dbReference>
<protein>
    <submittedName>
        <fullName evidence="1">Uncharacterized protein</fullName>
    </submittedName>
</protein>
<sequence length="83" mass="8965">MPGERVEIVDRADGGIACILPDKKTMFPIISGPCHGEWAHAYGEAGQEGTIVKIETRSDSELGLISEVTFVPPQVPEVFEALK</sequence>
<dbReference type="Proteomes" id="UP000515220">
    <property type="component" value="Chromosome"/>
</dbReference>
<evidence type="ECO:0000313" key="1">
    <source>
        <dbReference type="EMBL" id="BCI68798.1"/>
    </source>
</evidence>
<evidence type="ECO:0000313" key="2">
    <source>
        <dbReference type="Proteomes" id="UP000515220"/>
    </source>
</evidence>
<reference evidence="1 2" key="1">
    <citation type="submission" date="2020-07" db="EMBL/GenBank/DDBJ databases">
        <title>Complete Genome Sequence of an acetic acid bacterium, Acetobacter aceti JCM20276.</title>
        <authorList>
            <person name="Hirose Y."/>
            <person name="Mihara H."/>
        </authorList>
    </citation>
    <scope>NUCLEOTIDE SEQUENCE [LARGE SCALE GENOMIC DNA]</scope>
    <source>
        <strain evidence="1 2">JCM20276</strain>
    </source>
</reference>
<dbReference type="AlphaFoldDB" id="A0A6S6PLT6"/>
<gene>
    <name evidence="1" type="ORF">AAJCM20276_34220</name>
</gene>
<name>A0A6S6PLT6_ACEAC</name>
<organism evidence="1 2">
    <name type="scientific">Acetobacter aceti</name>
    <dbReference type="NCBI Taxonomy" id="435"/>
    <lineage>
        <taxon>Bacteria</taxon>
        <taxon>Pseudomonadati</taxon>
        <taxon>Pseudomonadota</taxon>
        <taxon>Alphaproteobacteria</taxon>
        <taxon>Acetobacterales</taxon>
        <taxon>Acetobacteraceae</taxon>
        <taxon>Acetobacter</taxon>
        <taxon>Acetobacter subgen. Acetobacter</taxon>
    </lineage>
</organism>
<accession>A0A6S6PLT6</accession>